<reference evidence="1" key="1">
    <citation type="submission" date="2021-02" db="EMBL/GenBank/DDBJ databases">
        <authorList>
            <person name="Nowell W R."/>
        </authorList>
    </citation>
    <scope>NUCLEOTIDE SEQUENCE</scope>
</reference>
<organism evidence="1 3">
    <name type="scientific">Didymodactylos carnosus</name>
    <dbReference type="NCBI Taxonomy" id="1234261"/>
    <lineage>
        <taxon>Eukaryota</taxon>
        <taxon>Metazoa</taxon>
        <taxon>Spiralia</taxon>
        <taxon>Gnathifera</taxon>
        <taxon>Rotifera</taxon>
        <taxon>Eurotatoria</taxon>
        <taxon>Bdelloidea</taxon>
        <taxon>Philodinida</taxon>
        <taxon>Philodinidae</taxon>
        <taxon>Didymodactylos</taxon>
    </lineage>
</organism>
<feature type="non-terminal residue" evidence="1">
    <location>
        <position position="1"/>
    </location>
</feature>
<evidence type="ECO:0000313" key="2">
    <source>
        <dbReference type="EMBL" id="CAF4466508.1"/>
    </source>
</evidence>
<evidence type="ECO:0000313" key="3">
    <source>
        <dbReference type="Proteomes" id="UP000663829"/>
    </source>
</evidence>
<accession>A0A816ACS8</accession>
<sequence>LNQTKPILQGDVNTSDDYCKINALYPIKTNINQINNEHVELFNDWHRNVKIEDIVQAMNAWTQLKSI</sequence>
<dbReference type="Proteomes" id="UP000681722">
    <property type="component" value="Unassembled WGS sequence"/>
</dbReference>
<dbReference type="Proteomes" id="UP000663829">
    <property type="component" value="Unassembled WGS sequence"/>
</dbReference>
<dbReference type="EMBL" id="CAJOBC010100327">
    <property type="protein sequence ID" value="CAF4466508.1"/>
    <property type="molecule type" value="Genomic_DNA"/>
</dbReference>
<dbReference type="EMBL" id="CAJNOQ010034118">
    <property type="protein sequence ID" value="CAF1593331.1"/>
    <property type="molecule type" value="Genomic_DNA"/>
</dbReference>
<proteinExistence type="predicted"/>
<evidence type="ECO:0000313" key="1">
    <source>
        <dbReference type="EMBL" id="CAF1593331.1"/>
    </source>
</evidence>
<protein>
    <submittedName>
        <fullName evidence="1">Uncharacterized protein</fullName>
    </submittedName>
</protein>
<keyword evidence="3" id="KW-1185">Reference proteome</keyword>
<name>A0A816ACS8_9BILA</name>
<comment type="caution">
    <text evidence="1">The sequence shown here is derived from an EMBL/GenBank/DDBJ whole genome shotgun (WGS) entry which is preliminary data.</text>
</comment>
<gene>
    <name evidence="1" type="ORF">GPM918_LOCUS41909</name>
    <name evidence="2" type="ORF">SRO942_LOCUS43042</name>
</gene>
<dbReference type="AlphaFoldDB" id="A0A816ACS8"/>